<reference evidence="2 3" key="1">
    <citation type="journal article" date="2022" name="bioRxiv">
        <title>Genomics of Preaxostyla Flagellates Illuminates Evolutionary Transitions and the Path Towards Mitochondrial Loss.</title>
        <authorList>
            <person name="Novak L.V.F."/>
            <person name="Treitli S.C."/>
            <person name="Pyrih J."/>
            <person name="Halakuc P."/>
            <person name="Pipaliya S.V."/>
            <person name="Vacek V."/>
            <person name="Brzon O."/>
            <person name="Soukal P."/>
            <person name="Eme L."/>
            <person name="Dacks J.B."/>
            <person name="Karnkowska A."/>
            <person name="Elias M."/>
            <person name="Hampl V."/>
        </authorList>
    </citation>
    <scope>NUCLEOTIDE SEQUENCE [LARGE SCALE GENOMIC DNA]</scope>
    <source>
        <strain evidence="2">NAU3</strain>
        <tissue evidence="2">Gut</tissue>
    </source>
</reference>
<feature type="compositionally biased region" description="Polar residues" evidence="1">
    <location>
        <begin position="759"/>
        <end position="769"/>
    </location>
</feature>
<feature type="compositionally biased region" description="Polar residues" evidence="1">
    <location>
        <begin position="806"/>
        <end position="823"/>
    </location>
</feature>
<feature type="region of interest" description="Disordered" evidence="1">
    <location>
        <begin position="801"/>
        <end position="860"/>
    </location>
</feature>
<evidence type="ECO:0000256" key="1">
    <source>
        <dbReference type="SAM" id="MobiDB-lite"/>
    </source>
</evidence>
<feature type="compositionally biased region" description="Polar residues" evidence="1">
    <location>
        <begin position="467"/>
        <end position="486"/>
    </location>
</feature>
<comment type="caution">
    <text evidence="2">The sequence shown here is derived from an EMBL/GenBank/DDBJ whole genome shotgun (WGS) entry which is preliminary data.</text>
</comment>
<feature type="region of interest" description="Disordered" evidence="1">
    <location>
        <begin position="620"/>
        <end position="670"/>
    </location>
</feature>
<feature type="region of interest" description="Disordered" evidence="1">
    <location>
        <begin position="873"/>
        <end position="910"/>
    </location>
</feature>
<sequence>MELQSELTAFYTLQKAIDIKIMNKIEQIFQNLLFSETKNRGTLENLVDSPSPQDRKSPLFPPLVQAEGSRNILKRSYSFTQMEGQKNSHPTHRSPTMTDGFIPPKAESYKIELPMMHRSEPPKPKEDTDLLLSSLSIQSSQTPRIGPIRPKSVVLLPSREKNVDRETSPHLLLDGGQTNSPLFRDINGSPYLRPFTRTSSRILPLVDTPTLMMSPTFRPSHSHSGSEQSGTTHTSRPNSLTDIFEDDSVKLPISAPTIGIAKKNGVWRADTRGNHVSASGDTSSDFLQSLHTLHHRPSSLLNSIVVPLDHADRVISIQTHPSPNPVRQERPQHSKPSKNQNPEAHTKPTEEFEFPHPRPFESTIQVVSLSRPSAIHATSISPLVQGQPIPQSGDFNSSVSSCSSASTHFDWGSRGQADLLLSSPIPTDSAPVVAKSLAKPEVVAGSISNDSSSEHFDWGSRGGQVDGLSQTPTCSKVTPEQPSTDSYAEMDSYQKLRLRFRRNRAEGEEHQGKVLNTGNTPRTNYTFEDAAVLSRFYQPPDSTPQSAAASPNTSHREVHFRQSETAVLRAQCAISPNNNFENQWTQMSSGVGDLILSHATVKNAKVRDVSNFGSPSSPFELVNSMDTSQNSRAQVKSRLTDSTQSSQLNSARPLAVTESLPVPSQSSRHPFNIDLRNQPLITAQPNPFQPFIPSQRRTRSEIVLDPPEVAAQRRTMSDPQVDSPRMNQTEVGEDILFDYTKYSQHGIRTLRFNDLVNPVQDQGGTSSPSEADYDQDYTEHEEEIEKRYNSKIDLVTGVRTYHSPEGTHNISNTHQPTKRTQLLKQKESRPSRKRSNDLSTYSSPGQTKGHFETESDSFDQQSDDFDVMTAIHLGSDASLKGKRQRSNKNPSRHRRSHTTNGQSHSQQFMSSQPQYFEPLFQNNTQNPLLNSSKNGISLLSEPEESFSTSHGVTFGPNDAIQDNPELIPLSSSPPPRLIPASDPNYSMVMLIDEAPTSSQEGRITSPFQPETPSTTNAESEPMNGFPQPLQPTQPFVLYSTQAYFASVGQTGSLTDTTTSLGSSADSSHMSPSSFSSKGSPVEFFSPTSQSSLIRYQSPRNPITITDLKLDTLLPQTVGHHALPSLLTKPILLTKSDTDHLFQRALVGDTGQD</sequence>
<feature type="region of interest" description="Disordered" evidence="1">
    <location>
        <begin position="464"/>
        <end position="490"/>
    </location>
</feature>
<feature type="region of interest" description="Disordered" evidence="1">
    <location>
        <begin position="317"/>
        <end position="358"/>
    </location>
</feature>
<accession>A0ABQ9Y2Y1</accession>
<proteinExistence type="predicted"/>
<feature type="compositionally biased region" description="Polar residues" evidence="1">
    <location>
        <begin position="837"/>
        <end position="846"/>
    </location>
</feature>
<feature type="compositionally biased region" description="Basic and acidic residues" evidence="1">
    <location>
        <begin position="344"/>
        <end position="358"/>
    </location>
</feature>
<feature type="region of interest" description="Disordered" evidence="1">
    <location>
        <begin position="1056"/>
        <end position="1081"/>
    </location>
</feature>
<feature type="region of interest" description="Disordered" evidence="1">
    <location>
        <begin position="213"/>
        <end position="241"/>
    </location>
</feature>
<feature type="region of interest" description="Disordered" evidence="1">
    <location>
        <begin position="81"/>
        <end position="101"/>
    </location>
</feature>
<feature type="compositionally biased region" description="Polar residues" evidence="1">
    <location>
        <begin position="81"/>
        <end position="97"/>
    </location>
</feature>
<protein>
    <submittedName>
        <fullName evidence="2">Uncharacterized protein</fullName>
    </submittedName>
</protein>
<feature type="compositionally biased region" description="Polar residues" evidence="1">
    <location>
        <begin position="624"/>
        <end position="634"/>
    </location>
</feature>
<feature type="region of interest" description="Disordered" evidence="1">
    <location>
        <begin position="758"/>
        <end position="783"/>
    </location>
</feature>
<evidence type="ECO:0000313" key="3">
    <source>
        <dbReference type="Proteomes" id="UP001281761"/>
    </source>
</evidence>
<organism evidence="2 3">
    <name type="scientific">Blattamonas nauphoetae</name>
    <dbReference type="NCBI Taxonomy" id="2049346"/>
    <lineage>
        <taxon>Eukaryota</taxon>
        <taxon>Metamonada</taxon>
        <taxon>Preaxostyla</taxon>
        <taxon>Oxymonadida</taxon>
        <taxon>Blattamonas</taxon>
    </lineage>
</organism>
<feature type="compositionally biased region" description="Low complexity" evidence="1">
    <location>
        <begin position="1056"/>
        <end position="1079"/>
    </location>
</feature>
<feature type="compositionally biased region" description="Polar residues" evidence="1">
    <location>
        <begin position="898"/>
        <end position="910"/>
    </location>
</feature>
<dbReference type="Proteomes" id="UP001281761">
    <property type="component" value="Unassembled WGS sequence"/>
</dbReference>
<feature type="compositionally biased region" description="Polar residues" evidence="1">
    <location>
        <begin position="996"/>
        <end position="1018"/>
    </location>
</feature>
<feature type="region of interest" description="Disordered" evidence="1">
    <location>
        <begin position="996"/>
        <end position="1023"/>
    </location>
</feature>
<feature type="compositionally biased region" description="Basic and acidic residues" evidence="1">
    <location>
        <begin position="824"/>
        <end position="836"/>
    </location>
</feature>
<name>A0ABQ9Y2Y1_9EUKA</name>
<keyword evidence="3" id="KW-1185">Reference proteome</keyword>
<feature type="compositionally biased region" description="Polar residues" evidence="1">
    <location>
        <begin position="640"/>
        <end position="650"/>
    </location>
</feature>
<dbReference type="EMBL" id="JARBJD010000041">
    <property type="protein sequence ID" value="KAK2958102.1"/>
    <property type="molecule type" value="Genomic_DNA"/>
</dbReference>
<gene>
    <name evidence="2" type="ORF">BLNAU_7029</name>
</gene>
<feature type="compositionally biased region" description="Basic residues" evidence="1">
    <location>
        <begin position="880"/>
        <end position="897"/>
    </location>
</feature>
<evidence type="ECO:0000313" key="2">
    <source>
        <dbReference type="EMBL" id="KAK2958102.1"/>
    </source>
</evidence>
<feature type="compositionally biased region" description="Acidic residues" evidence="1">
    <location>
        <begin position="771"/>
        <end position="782"/>
    </location>
</feature>